<reference evidence="11" key="1">
    <citation type="submission" date="2021-06" db="EMBL/GenBank/DDBJ databases">
        <title>Parelaphostrongylus tenuis whole genome reference sequence.</title>
        <authorList>
            <person name="Garwood T.J."/>
            <person name="Larsen P.A."/>
            <person name="Fountain-Jones N.M."/>
            <person name="Garbe J.R."/>
            <person name="Macchietto M.G."/>
            <person name="Kania S.A."/>
            <person name="Gerhold R.W."/>
            <person name="Richards J.E."/>
            <person name="Wolf T.M."/>
        </authorList>
    </citation>
    <scope>NUCLEOTIDE SEQUENCE</scope>
    <source>
        <strain evidence="11">MNPRO001-30</strain>
        <tissue evidence="11">Meninges</tissue>
    </source>
</reference>
<evidence type="ECO:0000313" key="11">
    <source>
        <dbReference type="EMBL" id="KAJ1361147.1"/>
    </source>
</evidence>
<dbReference type="PRINTS" id="PR00623">
    <property type="entry name" value="HISTONEH4"/>
</dbReference>
<gene>
    <name evidence="11" type="ORF">KIN20_020337</name>
</gene>
<proteinExistence type="inferred from homology"/>
<feature type="signal peptide" evidence="10">
    <location>
        <begin position="1"/>
        <end position="21"/>
    </location>
</feature>
<keyword evidence="9" id="KW-0544">Nucleosome core</keyword>
<evidence type="ECO:0000256" key="4">
    <source>
        <dbReference type="ARBA" id="ARBA00006564"/>
    </source>
</evidence>
<keyword evidence="7" id="KW-0238">DNA-binding</keyword>
<feature type="chain" id="PRO_5041961858" description="Histone H4" evidence="10">
    <location>
        <begin position="22"/>
        <end position="74"/>
    </location>
</feature>
<dbReference type="PANTHER" id="PTHR10484">
    <property type="entry name" value="HISTONE H4"/>
    <property type="match status" value="1"/>
</dbReference>
<dbReference type="InterPro" id="IPR009072">
    <property type="entry name" value="Histone-fold"/>
</dbReference>
<dbReference type="GO" id="GO:0000786">
    <property type="term" value="C:nucleosome"/>
    <property type="evidence" value="ECO:0007669"/>
    <property type="project" value="UniProtKB-KW"/>
</dbReference>
<dbReference type="AlphaFoldDB" id="A0AAD5N3Z3"/>
<protein>
    <recommendedName>
        <fullName evidence="5">Histone H4</fullName>
    </recommendedName>
</protein>
<dbReference type="Gene3D" id="1.10.20.10">
    <property type="entry name" value="Histone, subunit A"/>
    <property type="match status" value="1"/>
</dbReference>
<evidence type="ECO:0000256" key="3">
    <source>
        <dbReference type="ARBA" id="ARBA00004286"/>
    </source>
</evidence>
<evidence type="ECO:0000256" key="6">
    <source>
        <dbReference type="ARBA" id="ARBA00022454"/>
    </source>
</evidence>
<comment type="function">
    <text evidence="1">Core component of nucleosome. Nucleosomes wrap and compact DNA into chromatin, limiting DNA accessibility to the cellular machineries which require DNA as a template. Histones thereby play a central role in transcription regulation, DNA repair, DNA replication and chromosomal stability. DNA accessibility is regulated via a complex set of post-translational modifications of histones, also called histone code, and nucleosome remodeling.</text>
</comment>
<evidence type="ECO:0000256" key="1">
    <source>
        <dbReference type="ARBA" id="ARBA00002001"/>
    </source>
</evidence>
<keyword evidence="12" id="KW-1185">Reference proteome</keyword>
<comment type="similarity">
    <text evidence="4">Belongs to the histone H4 family.</text>
</comment>
<evidence type="ECO:0000256" key="8">
    <source>
        <dbReference type="ARBA" id="ARBA00023242"/>
    </source>
</evidence>
<accession>A0AAD5N3Z3</accession>
<comment type="subcellular location">
    <subcellularLocation>
        <location evidence="3">Chromosome</location>
    </subcellularLocation>
    <subcellularLocation>
        <location evidence="2">Nucleus</location>
    </subcellularLocation>
</comment>
<evidence type="ECO:0000256" key="5">
    <source>
        <dbReference type="ARBA" id="ARBA00020836"/>
    </source>
</evidence>
<name>A0AAD5N3Z3_PARTN</name>
<dbReference type="InterPro" id="IPR001951">
    <property type="entry name" value="Histone_H4"/>
</dbReference>
<evidence type="ECO:0000256" key="9">
    <source>
        <dbReference type="ARBA" id="ARBA00023269"/>
    </source>
</evidence>
<organism evidence="11 12">
    <name type="scientific">Parelaphostrongylus tenuis</name>
    <name type="common">Meningeal worm</name>
    <dbReference type="NCBI Taxonomy" id="148309"/>
    <lineage>
        <taxon>Eukaryota</taxon>
        <taxon>Metazoa</taxon>
        <taxon>Ecdysozoa</taxon>
        <taxon>Nematoda</taxon>
        <taxon>Chromadorea</taxon>
        <taxon>Rhabditida</taxon>
        <taxon>Rhabditina</taxon>
        <taxon>Rhabditomorpha</taxon>
        <taxon>Strongyloidea</taxon>
        <taxon>Metastrongylidae</taxon>
        <taxon>Parelaphostrongylus</taxon>
    </lineage>
</organism>
<comment type="caution">
    <text evidence="11">The sequence shown here is derived from an EMBL/GenBank/DDBJ whole genome shotgun (WGS) entry which is preliminary data.</text>
</comment>
<dbReference type="GO" id="GO:0003677">
    <property type="term" value="F:DNA binding"/>
    <property type="evidence" value="ECO:0007669"/>
    <property type="project" value="UniProtKB-KW"/>
</dbReference>
<evidence type="ECO:0000256" key="2">
    <source>
        <dbReference type="ARBA" id="ARBA00004123"/>
    </source>
</evidence>
<evidence type="ECO:0000256" key="7">
    <source>
        <dbReference type="ARBA" id="ARBA00023125"/>
    </source>
</evidence>
<evidence type="ECO:0000256" key="10">
    <source>
        <dbReference type="SAM" id="SignalP"/>
    </source>
</evidence>
<sequence>MIAILHLAVGALQQFASSCCGEGSEGLDKGEGKSHRNVLRDKIQAITKPAIRRLAHRGRVTMHLRTDLRGDSWS</sequence>
<dbReference type="GO" id="GO:0030527">
    <property type="term" value="F:structural constituent of chromatin"/>
    <property type="evidence" value="ECO:0007669"/>
    <property type="project" value="InterPro"/>
</dbReference>
<keyword evidence="8" id="KW-0539">Nucleus</keyword>
<dbReference type="Proteomes" id="UP001196413">
    <property type="component" value="Unassembled WGS sequence"/>
</dbReference>
<keyword evidence="10" id="KW-0732">Signal</keyword>
<dbReference type="GO" id="GO:0046982">
    <property type="term" value="F:protein heterodimerization activity"/>
    <property type="evidence" value="ECO:0007669"/>
    <property type="project" value="InterPro"/>
</dbReference>
<keyword evidence="6" id="KW-0158">Chromosome</keyword>
<dbReference type="GO" id="GO:0005634">
    <property type="term" value="C:nucleus"/>
    <property type="evidence" value="ECO:0007669"/>
    <property type="project" value="UniProtKB-SubCell"/>
</dbReference>
<evidence type="ECO:0000313" key="12">
    <source>
        <dbReference type="Proteomes" id="UP001196413"/>
    </source>
</evidence>
<dbReference type="EMBL" id="JAHQIW010004123">
    <property type="protein sequence ID" value="KAJ1361147.1"/>
    <property type="molecule type" value="Genomic_DNA"/>
</dbReference>